<dbReference type="PANTHER" id="PTHR21716">
    <property type="entry name" value="TRANSMEMBRANE PROTEIN"/>
    <property type="match status" value="1"/>
</dbReference>
<dbReference type="PANTHER" id="PTHR21716:SF53">
    <property type="entry name" value="PERMEASE PERM-RELATED"/>
    <property type="match status" value="1"/>
</dbReference>
<evidence type="ECO:0000256" key="6">
    <source>
        <dbReference type="ARBA" id="ARBA00022989"/>
    </source>
</evidence>
<keyword evidence="5 9" id="KW-0812">Transmembrane</keyword>
<name>C7MMU0_CRYCD</name>
<dbReference type="KEGG" id="ccu:Ccur_05090"/>
<dbReference type="Pfam" id="PF01594">
    <property type="entry name" value="AI-2E_transport"/>
    <property type="match status" value="1"/>
</dbReference>
<proteinExistence type="inferred from homology"/>
<dbReference type="OrthoDB" id="3185394at2"/>
<dbReference type="InterPro" id="IPR002549">
    <property type="entry name" value="AI-2E-like"/>
</dbReference>
<evidence type="ECO:0000256" key="4">
    <source>
        <dbReference type="ARBA" id="ARBA00022475"/>
    </source>
</evidence>
<dbReference type="HOGENOM" id="CLU_031275_7_0_11"/>
<keyword evidence="7 9" id="KW-0472">Membrane</keyword>
<feature type="transmembrane region" description="Helical" evidence="9">
    <location>
        <begin position="358"/>
        <end position="379"/>
    </location>
</feature>
<feature type="transmembrane region" description="Helical" evidence="9">
    <location>
        <begin position="178"/>
        <end position="203"/>
    </location>
</feature>
<feature type="transmembrane region" description="Helical" evidence="9">
    <location>
        <begin position="239"/>
        <end position="261"/>
    </location>
</feature>
<dbReference type="STRING" id="469378.Ccur_05090"/>
<protein>
    <submittedName>
        <fullName evidence="10">Predicted permease</fullName>
    </submittedName>
</protein>
<evidence type="ECO:0000256" key="2">
    <source>
        <dbReference type="ARBA" id="ARBA00009773"/>
    </source>
</evidence>
<keyword evidence="11" id="KW-1185">Reference proteome</keyword>
<feature type="transmembrane region" description="Helical" evidence="9">
    <location>
        <begin position="301"/>
        <end position="321"/>
    </location>
</feature>
<comment type="similarity">
    <text evidence="2">Belongs to the autoinducer-2 exporter (AI-2E) (TC 2.A.86) family.</text>
</comment>
<dbReference type="AlphaFoldDB" id="C7MMU0"/>
<feature type="region of interest" description="Disordered" evidence="8">
    <location>
        <begin position="1"/>
        <end position="21"/>
    </location>
</feature>
<keyword evidence="3" id="KW-0813">Transport</keyword>
<keyword evidence="4" id="KW-1003">Cell membrane</keyword>
<feature type="transmembrane region" description="Helical" evidence="9">
    <location>
        <begin position="268"/>
        <end position="295"/>
    </location>
</feature>
<accession>C7MMU0</accession>
<gene>
    <name evidence="10" type="ordered locus">Ccur_05090</name>
</gene>
<feature type="transmembrane region" description="Helical" evidence="9">
    <location>
        <begin position="54"/>
        <end position="76"/>
    </location>
</feature>
<evidence type="ECO:0000256" key="1">
    <source>
        <dbReference type="ARBA" id="ARBA00004651"/>
    </source>
</evidence>
<dbReference type="EMBL" id="CP001682">
    <property type="protein sequence ID" value="ACU94230.1"/>
    <property type="molecule type" value="Genomic_DNA"/>
</dbReference>
<organism evidence="10 11">
    <name type="scientific">Cryptobacterium curtum (strain ATCC 700683 / DSM 15641 / CCUG 43107 / 12-3)</name>
    <dbReference type="NCBI Taxonomy" id="469378"/>
    <lineage>
        <taxon>Bacteria</taxon>
        <taxon>Bacillati</taxon>
        <taxon>Actinomycetota</taxon>
        <taxon>Coriobacteriia</taxon>
        <taxon>Eggerthellales</taxon>
        <taxon>Eggerthellaceae</taxon>
        <taxon>Cryptobacterium</taxon>
    </lineage>
</organism>
<evidence type="ECO:0000256" key="3">
    <source>
        <dbReference type="ARBA" id="ARBA00022448"/>
    </source>
</evidence>
<feature type="transmembrane region" description="Helical" evidence="9">
    <location>
        <begin position="28"/>
        <end position="47"/>
    </location>
</feature>
<feature type="compositionally biased region" description="Low complexity" evidence="8">
    <location>
        <begin position="9"/>
        <end position="21"/>
    </location>
</feature>
<dbReference type="eggNOG" id="COG0628">
    <property type="taxonomic scope" value="Bacteria"/>
</dbReference>
<keyword evidence="6 9" id="KW-1133">Transmembrane helix</keyword>
<evidence type="ECO:0000256" key="8">
    <source>
        <dbReference type="SAM" id="MobiDB-lite"/>
    </source>
</evidence>
<feature type="transmembrane region" description="Helical" evidence="9">
    <location>
        <begin position="82"/>
        <end position="107"/>
    </location>
</feature>
<sequence>MSDHRAETSASSQVSKSPSLQSTVTNPWFYRAAMVWAAIGSIVLLYLCGQVLTILAVPVGIAVWTAVIVFCLRNVVNRLVRYMPRAVAVSLSYVLMIVVFGLVVWLMSSPFFGIGAQFSSIIESTPQLAGEISRWYTELSGTYPDIMQSPQVAQWLVDIQNSLITWTQQAASSGISGLASVGASAANSFICIGFALVVAYWVLLDAPAMGREAYRICGDAHAAELRFIHETFTRVVGGFIQGTLLQCLIIMVLCMIVFFVLGVPNAMAFALICGILNIIPVVGPWLGGVAAALAALSVGPWSALLSLVFTIAIQQVVYTFVSPKIMSSSVDVHPMIVIMAMMCGSALGAQMSGFMGSITGMLLSIPLAAFAKALIVHVLERRTGRAIAASDGVLFKQEDTPPDAR</sequence>
<evidence type="ECO:0000256" key="7">
    <source>
        <dbReference type="ARBA" id="ARBA00023136"/>
    </source>
</evidence>
<dbReference type="GO" id="GO:0055085">
    <property type="term" value="P:transmembrane transport"/>
    <property type="evidence" value="ECO:0007669"/>
    <property type="project" value="TreeGrafter"/>
</dbReference>
<dbReference type="GO" id="GO:0005886">
    <property type="term" value="C:plasma membrane"/>
    <property type="evidence" value="ECO:0007669"/>
    <property type="project" value="UniProtKB-SubCell"/>
</dbReference>
<dbReference type="RefSeq" id="WP_012802918.1">
    <property type="nucleotide sequence ID" value="NC_013170.1"/>
</dbReference>
<evidence type="ECO:0000313" key="11">
    <source>
        <dbReference type="Proteomes" id="UP000000954"/>
    </source>
</evidence>
<evidence type="ECO:0000256" key="9">
    <source>
        <dbReference type="SAM" id="Phobius"/>
    </source>
</evidence>
<evidence type="ECO:0000313" key="10">
    <source>
        <dbReference type="EMBL" id="ACU94230.1"/>
    </source>
</evidence>
<reference evidence="10 11" key="1">
    <citation type="journal article" date="2009" name="Stand. Genomic Sci.">
        <title>Complete genome sequence of Cryptobacterium curtum type strain (12-3).</title>
        <authorList>
            <person name="Mavrommatis K."/>
            <person name="Pukall R."/>
            <person name="Rohde C."/>
            <person name="Chen F."/>
            <person name="Sims D."/>
            <person name="Brettin T."/>
            <person name="Kuske C."/>
            <person name="Detter J.C."/>
            <person name="Han C."/>
            <person name="Lapidus A."/>
            <person name="Copeland A."/>
            <person name="Glavina Del Rio T."/>
            <person name="Nolan M."/>
            <person name="Lucas S."/>
            <person name="Tice H."/>
            <person name="Cheng J.F."/>
            <person name="Bruce D."/>
            <person name="Goodwin L."/>
            <person name="Pitluck S."/>
            <person name="Ovchinnikova G."/>
            <person name="Pati A."/>
            <person name="Ivanova N."/>
            <person name="Chen A."/>
            <person name="Palaniappan K."/>
            <person name="Chain P."/>
            <person name="D'haeseleer P."/>
            <person name="Goker M."/>
            <person name="Bristow J."/>
            <person name="Eisen J.A."/>
            <person name="Markowitz V."/>
            <person name="Hugenholtz P."/>
            <person name="Rohde M."/>
            <person name="Klenk H.P."/>
            <person name="Kyrpides N.C."/>
        </authorList>
    </citation>
    <scope>NUCLEOTIDE SEQUENCE [LARGE SCALE GENOMIC DNA]</scope>
    <source>
        <strain evidence="11">ATCC 700683 / DSM 15641 / 12-3</strain>
    </source>
</reference>
<evidence type="ECO:0000256" key="5">
    <source>
        <dbReference type="ARBA" id="ARBA00022692"/>
    </source>
</evidence>
<comment type="subcellular location">
    <subcellularLocation>
        <location evidence="1">Cell membrane</location>
        <topology evidence="1">Multi-pass membrane protein</topology>
    </subcellularLocation>
</comment>
<dbReference type="Proteomes" id="UP000000954">
    <property type="component" value="Chromosome"/>
</dbReference>